<sequence>MYSLESGPHDENETPIRNSPNCNTAQYEKFSSLSSVFIMSDSKDKSGRRLRSRSAKKKSEDSESVQALMEIDLTDEPMASAAKPVEKDSSAKESSAAQPSGSYGGARPKVHSQIKKKSKKLSRKPETLRATIQRAVLILEGIACSRREEFRANRRARRAERIVARYLGPGWIDTIIQDPVFVPVEGSPIDVLRKHARDILIWDFDRRRENGREDAIPWIPVAHRLCTSRKIILSTAPVECEFEDDFDIELDADLCLSLQIKLPDLSKKDPKPPKKPKSKSDEPPPDAPSGAEEVERREGAGYRGRNVPSYLMIPYNRFSRPERGEGTRRQAFESLEEIYERHGANMWRMYALAAYRTGRYHTEEELRIARGRMDDSNITDETYRDWYHMVRQSPTHIDEDTTIDIPELQSRLISFLITMEKITTAMLYVDIFQDLERRELERRQVEQARRGERGARAATDSEHSDSSPSALGSDIVEDYIRERANVVYRRLVDSEETEGRGSTSEKYPSAVTSGSSTSTIPSEISSPDVISPGESSGRGLEESAKSSISPPSEVSRSDPTSERPLLGSFETTSSTSKSGSFKTASSPGSKPGKLKSRAMSIEKSESFESTSRSISPIPLDTEMSEEESNIQEEHVRSGAQANIMGHVAVTCFLQNIEAAVLEEEVMEEVRAELEESDMEAEPESPKQTESGELTEDKDEQSKRKERKGRDSSETESKRPHMG</sequence>
<feature type="region of interest" description="Disordered" evidence="1">
    <location>
        <begin position="493"/>
        <end position="634"/>
    </location>
</feature>
<evidence type="ECO:0000313" key="2">
    <source>
        <dbReference type="EMBL" id="GFU36938.1"/>
    </source>
</evidence>
<dbReference type="Proteomes" id="UP000887013">
    <property type="component" value="Unassembled WGS sequence"/>
</dbReference>
<feature type="compositionally biased region" description="Basic and acidic residues" evidence="1">
    <location>
        <begin position="265"/>
        <end position="282"/>
    </location>
</feature>
<accession>A0A8X6QU53</accession>
<dbReference type="EMBL" id="BMAW01084112">
    <property type="protein sequence ID" value="GFU36938.1"/>
    <property type="molecule type" value="Genomic_DNA"/>
</dbReference>
<feature type="compositionally biased region" description="Low complexity" evidence="1">
    <location>
        <begin position="545"/>
        <end position="554"/>
    </location>
</feature>
<name>A0A8X6QU53_NEPPI</name>
<feature type="compositionally biased region" description="Low complexity" evidence="1">
    <location>
        <begin position="567"/>
        <end position="591"/>
    </location>
</feature>
<gene>
    <name evidence="2" type="primary">NCL1_36580</name>
    <name evidence="2" type="ORF">NPIL_643041</name>
</gene>
<comment type="caution">
    <text evidence="2">The sequence shown here is derived from an EMBL/GenBank/DDBJ whole genome shotgun (WGS) entry which is preliminary data.</text>
</comment>
<dbReference type="OrthoDB" id="6435745at2759"/>
<protein>
    <submittedName>
        <fullName evidence="2">Uncharacterized protein</fullName>
    </submittedName>
</protein>
<dbReference type="AlphaFoldDB" id="A0A8X6QU53"/>
<keyword evidence="3" id="KW-1185">Reference proteome</keyword>
<evidence type="ECO:0000313" key="3">
    <source>
        <dbReference type="Proteomes" id="UP000887013"/>
    </source>
</evidence>
<proteinExistence type="predicted"/>
<feature type="compositionally biased region" description="Basic and acidic residues" evidence="1">
    <location>
        <begin position="445"/>
        <end position="465"/>
    </location>
</feature>
<evidence type="ECO:0000256" key="1">
    <source>
        <dbReference type="SAM" id="MobiDB-lite"/>
    </source>
</evidence>
<feature type="region of interest" description="Disordered" evidence="1">
    <location>
        <begin position="667"/>
        <end position="722"/>
    </location>
</feature>
<feature type="region of interest" description="Disordered" evidence="1">
    <location>
        <begin position="265"/>
        <end position="300"/>
    </location>
</feature>
<feature type="region of interest" description="Disordered" evidence="1">
    <location>
        <begin position="1"/>
        <end position="23"/>
    </location>
</feature>
<organism evidence="2 3">
    <name type="scientific">Nephila pilipes</name>
    <name type="common">Giant wood spider</name>
    <name type="synonym">Nephila maculata</name>
    <dbReference type="NCBI Taxonomy" id="299642"/>
    <lineage>
        <taxon>Eukaryota</taxon>
        <taxon>Metazoa</taxon>
        <taxon>Ecdysozoa</taxon>
        <taxon>Arthropoda</taxon>
        <taxon>Chelicerata</taxon>
        <taxon>Arachnida</taxon>
        <taxon>Araneae</taxon>
        <taxon>Araneomorphae</taxon>
        <taxon>Entelegynae</taxon>
        <taxon>Araneoidea</taxon>
        <taxon>Nephilidae</taxon>
        <taxon>Nephila</taxon>
    </lineage>
</organism>
<feature type="compositionally biased region" description="Basic residues" evidence="1">
    <location>
        <begin position="108"/>
        <end position="122"/>
    </location>
</feature>
<feature type="compositionally biased region" description="Basic and acidic residues" evidence="1">
    <location>
        <begin position="699"/>
        <end position="722"/>
    </location>
</feature>
<feature type="compositionally biased region" description="Low complexity" evidence="1">
    <location>
        <begin position="512"/>
        <end position="527"/>
    </location>
</feature>
<reference evidence="2" key="1">
    <citation type="submission" date="2020-08" db="EMBL/GenBank/DDBJ databases">
        <title>Multicomponent nature underlies the extraordinary mechanical properties of spider dragline silk.</title>
        <authorList>
            <person name="Kono N."/>
            <person name="Nakamura H."/>
            <person name="Mori M."/>
            <person name="Yoshida Y."/>
            <person name="Ohtoshi R."/>
            <person name="Malay A.D."/>
            <person name="Moran D.A.P."/>
            <person name="Tomita M."/>
            <person name="Numata K."/>
            <person name="Arakawa K."/>
        </authorList>
    </citation>
    <scope>NUCLEOTIDE SEQUENCE</scope>
</reference>
<feature type="region of interest" description="Disordered" evidence="1">
    <location>
        <begin position="41"/>
        <end position="126"/>
    </location>
</feature>
<feature type="region of interest" description="Disordered" evidence="1">
    <location>
        <begin position="445"/>
        <end position="475"/>
    </location>
</feature>